<protein>
    <submittedName>
        <fullName evidence="1">Toxin ToxN, type III toxin-antitoxin system</fullName>
    </submittedName>
</protein>
<dbReference type="InterPro" id="IPR053735">
    <property type="entry name" value="Type_III_TA_endoRNase"/>
</dbReference>
<organism evidence="1">
    <name type="scientific">Podoviridae sp. ct90d35</name>
    <dbReference type="NCBI Taxonomy" id="2827724"/>
    <lineage>
        <taxon>Viruses</taxon>
        <taxon>Duplodnaviria</taxon>
        <taxon>Heunggongvirae</taxon>
        <taxon>Uroviricota</taxon>
        <taxon>Caudoviricetes</taxon>
    </lineage>
</organism>
<accession>A0A8S5TNF4</accession>
<dbReference type="GO" id="GO:0003723">
    <property type="term" value="F:RNA binding"/>
    <property type="evidence" value="ECO:0007669"/>
    <property type="project" value="InterPro"/>
</dbReference>
<dbReference type="EMBL" id="BK032865">
    <property type="protein sequence ID" value="DAF64662.1"/>
    <property type="molecule type" value="Genomic_DNA"/>
</dbReference>
<name>A0A8S5TNF4_9CAUD</name>
<reference evidence="1" key="1">
    <citation type="journal article" date="2021" name="Proc. Natl. Acad. Sci. U.S.A.">
        <title>A Catalog of Tens of Thousands of Viruses from Human Metagenomes Reveals Hidden Associations with Chronic Diseases.</title>
        <authorList>
            <person name="Tisza M.J."/>
            <person name="Buck C.B."/>
        </authorList>
    </citation>
    <scope>NUCLEOTIDE SEQUENCE</scope>
    <source>
        <strain evidence="1">Ct90d35</strain>
    </source>
</reference>
<sequence>MGYSISPFLLYRKRGCSVESLRIYRISEQYIRFLNSRDSKVQYNKGVRRPYVGVVFSFGGFKYFVPMESPKPNHANIKPGKHIIKLAGGKYGMLGFNNMVPVHKDALIEFDFDTEPDEKYRELLKRQASLCNRIKADILNHAQMTYFDVVNNKNKFLVGISCDFKKLETACKQYNKDYVHKQKRKP</sequence>
<dbReference type="Pfam" id="PF13958">
    <property type="entry name" value="ToxN_toxin"/>
    <property type="match status" value="1"/>
</dbReference>
<dbReference type="InterPro" id="IPR025911">
    <property type="entry name" value="ToxN/AbiQ_toxin"/>
</dbReference>
<dbReference type="GO" id="GO:0004521">
    <property type="term" value="F:RNA endonuclease activity"/>
    <property type="evidence" value="ECO:0007669"/>
    <property type="project" value="InterPro"/>
</dbReference>
<dbReference type="Gene3D" id="3.10.129.130">
    <property type="match status" value="1"/>
</dbReference>
<evidence type="ECO:0000313" key="1">
    <source>
        <dbReference type="EMBL" id="DAF64662.1"/>
    </source>
</evidence>
<proteinExistence type="predicted"/>